<name>A0A917EVV9_9MICO</name>
<keyword evidence="4" id="KW-1133">Transmembrane helix</keyword>
<dbReference type="Proteomes" id="UP000598775">
    <property type="component" value="Unassembled WGS sequence"/>
</dbReference>
<keyword evidence="1" id="KW-0808">Transferase</keyword>
<dbReference type="GO" id="GO:0016301">
    <property type="term" value="F:kinase activity"/>
    <property type="evidence" value="ECO:0007669"/>
    <property type="project" value="UniProtKB-KW"/>
</dbReference>
<dbReference type="GO" id="GO:0000160">
    <property type="term" value="P:phosphorelay signal transduction system"/>
    <property type="evidence" value="ECO:0007669"/>
    <property type="project" value="UniProtKB-KW"/>
</dbReference>
<evidence type="ECO:0000256" key="2">
    <source>
        <dbReference type="ARBA" id="ARBA00022777"/>
    </source>
</evidence>
<comment type="caution">
    <text evidence="6">The sequence shown here is derived from an EMBL/GenBank/DDBJ whole genome shotgun (WGS) entry which is preliminary data.</text>
</comment>
<keyword evidence="7" id="KW-1185">Reference proteome</keyword>
<organism evidence="6 7">
    <name type="scientific">Subtercola lobariae</name>
    <dbReference type="NCBI Taxonomy" id="1588641"/>
    <lineage>
        <taxon>Bacteria</taxon>
        <taxon>Bacillati</taxon>
        <taxon>Actinomycetota</taxon>
        <taxon>Actinomycetes</taxon>
        <taxon>Micrococcales</taxon>
        <taxon>Microbacteriaceae</taxon>
        <taxon>Subtercola</taxon>
    </lineage>
</organism>
<sequence length="400" mass="41565">MSLALPTDVEGVVTSRALGKAAIWVSSVLLAATFMLVIGYRVAVPQSDIALALAGLAITGVAVAAALMLTNRIGIFALMLAAAAGLYLFTYEIGTEVPDSWKSDAVLFSFPKIAMTVVGVAGRTLGSAIARCVIGFVLASVAVQFAAHFAGIAFAVDIPAIATCVGLVLLLTTLWLGRRHAIRGAATMQAAAEVEERMIERTRIASRASAALHDTVLNDLHALTLTNPGPLTVAHRAFLARDIAALAHPGLLVDEAMLKVRASGEAIVTSGLAPIIQSARSRGLKVTISGDPGILSELTPNVIAEIVKAIDQSLVNVSKHANTDVAELAVVAGVDTINVVVSDSGTGFDPKRVDEQRIGLRVSVRQRIEGLGGTVKIWSTPGAGTAVLMSVPRTTYELVS</sequence>
<dbReference type="AlphaFoldDB" id="A0A917EVV9"/>
<evidence type="ECO:0000313" key="6">
    <source>
        <dbReference type="EMBL" id="GGF12705.1"/>
    </source>
</evidence>
<dbReference type="InterPro" id="IPR050482">
    <property type="entry name" value="Sensor_HK_TwoCompSys"/>
</dbReference>
<evidence type="ECO:0000259" key="5">
    <source>
        <dbReference type="Pfam" id="PF02518"/>
    </source>
</evidence>
<gene>
    <name evidence="6" type="ORF">GCM10011399_03300</name>
</gene>
<dbReference type="InterPro" id="IPR003594">
    <property type="entry name" value="HATPase_dom"/>
</dbReference>
<keyword evidence="3" id="KW-0902">Two-component regulatory system</keyword>
<evidence type="ECO:0000256" key="3">
    <source>
        <dbReference type="ARBA" id="ARBA00023012"/>
    </source>
</evidence>
<dbReference type="RefSeq" id="WP_188672686.1">
    <property type="nucleotide sequence ID" value="NZ_BMGP01000001.1"/>
</dbReference>
<dbReference type="EMBL" id="BMGP01000001">
    <property type="protein sequence ID" value="GGF12705.1"/>
    <property type="molecule type" value="Genomic_DNA"/>
</dbReference>
<evidence type="ECO:0000256" key="4">
    <source>
        <dbReference type="SAM" id="Phobius"/>
    </source>
</evidence>
<feature type="transmembrane region" description="Helical" evidence="4">
    <location>
        <begin position="49"/>
        <end position="68"/>
    </location>
</feature>
<accession>A0A917EVV9</accession>
<dbReference type="Pfam" id="PF02518">
    <property type="entry name" value="HATPase_c"/>
    <property type="match status" value="1"/>
</dbReference>
<keyword evidence="4" id="KW-0812">Transmembrane</keyword>
<dbReference type="PANTHER" id="PTHR24421">
    <property type="entry name" value="NITRATE/NITRITE SENSOR PROTEIN NARX-RELATED"/>
    <property type="match status" value="1"/>
</dbReference>
<dbReference type="InterPro" id="IPR036890">
    <property type="entry name" value="HATPase_C_sf"/>
</dbReference>
<feature type="transmembrane region" description="Helical" evidence="4">
    <location>
        <begin position="75"/>
        <end position="93"/>
    </location>
</feature>
<evidence type="ECO:0000313" key="7">
    <source>
        <dbReference type="Proteomes" id="UP000598775"/>
    </source>
</evidence>
<feature type="transmembrane region" description="Helical" evidence="4">
    <location>
        <begin position="132"/>
        <end position="152"/>
    </location>
</feature>
<feature type="domain" description="Histidine kinase/HSP90-like ATPase" evidence="5">
    <location>
        <begin position="305"/>
        <end position="394"/>
    </location>
</feature>
<protein>
    <recommendedName>
        <fullName evidence="5">Histidine kinase/HSP90-like ATPase domain-containing protein</fullName>
    </recommendedName>
</protein>
<dbReference type="SUPFAM" id="SSF55874">
    <property type="entry name" value="ATPase domain of HSP90 chaperone/DNA topoisomerase II/histidine kinase"/>
    <property type="match status" value="1"/>
</dbReference>
<feature type="transmembrane region" description="Helical" evidence="4">
    <location>
        <begin position="158"/>
        <end position="177"/>
    </location>
</feature>
<keyword evidence="4" id="KW-0472">Membrane</keyword>
<feature type="transmembrane region" description="Helical" evidence="4">
    <location>
        <begin position="21"/>
        <end position="43"/>
    </location>
</feature>
<keyword evidence="2" id="KW-0418">Kinase</keyword>
<evidence type="ECO:0000256" key="1">
    <source>
        <dbReference type="ARBA" id="ARBA00022679"/>
    </source>
</evidence>
<reference evidence="6 7" key="1">
    <citation type="journal article" date="2014" name="Int. J. Syst. Evol. Microbiol.">
        <title>Complete genome sequence of Corynebacterium casei LMG S-19264T (=DSM 44701T), isolated from a smear-ripened cheese.</title>
        <authorList>
            <consortium name="US DOE Joint Genome Institute (JGI-PGF)"/>
            <person name="Walter F."/>
            <person name="Albersmeier A."/>
            <person name="Kalinowski J."/>
            <person name="Ruckert C."/>
        </authorList>
    </citation>
    <scope>NUCLEOTIDE SEQUENCE [LARGE SCALE GENOMIC DNA]</scope>
    <source>
        <strain evidence="6 7">CGMCC 1.12976</strain>
    </source>
</reference>
<proteinExistence type="predicted"/>
<feature type="transmembrane region" description="Helical" evidence="4">
    <location>
        <begin position="105"/>
        <end position="125"/>
    </location>
</feature>
<dbReference type="Gene3D" id="3.30.565.10">
    <property type="entry name" value="Histidine kinase-like ATPase, C-terminal domain"/>
    <property type="match status" value="1"/>
</dbReference>